<comment type="caution">
    <text evidence="1">The sequence shown here is derived from an EMBL/GenBank/DDBJ whole genome shotgun (WGS) entry which is preliminary data.</text>
</comment>
<sequence length="164" mass="18484">MYHATTPRLNPNINNEARDIILLYERHLLSSFAVGPLGYIAPIHQQGKNKNPIRKRIHPWGILTGPSSMYCNSISPVKYTVWAKGGVRQVDKLDTDELFGSKLVSELSIDEILGSFSQSDITSFQQQRMSYRAEVKVAVVEFQVTFAPQLALSNQLKVKQLIII</sequence>
<name>A0A1Y1YAP3_9FUNG</name>
<reference evidence="1 2" key="1">
    <citation type="submission" date="2016-07" db="EMBL/GenBank/DDBJ databases">
        <title>Pervasive Adenine N6-methylation of Active Genes in Fungi.</title>
        <authorList>
            <consortium name="DOE Joint Genome Institute"/>
            <person name="Mondo S.J."/>
            <person name="Dannebaum R.O."/>
            <person name="Kuo R.C."/>
            <person name="Labutti K."/>
            <person name="Haridas S."/>
            <person name="Kuo A."/>
            <person name="Salamov A."/>
            <person name="Ahrendt S.R."/>
            <person name="Lipzen A."/>
            <person name="Sullivan W."/>
            <person name="Andreopoulos W.B."/>
            <person name="Clum A."/>
            <person name="Lindquist E."/>
            <person name="Daum C."/>
            <person name="Ramamoorthy G.K."/>
            <person name="Gryganskyi A."/>
            <person name="Culley D."/>
            <person name="Magnuson J.K."/>
            <person name="James T.Y."/>
            <person name="O'Malley M.A."/>
            <person name="Stajich J.E."/>
            <person name="Spatafora J.W."/>
            <person name="Visel A."/>
            <person name="Grigoriev I.V."/>
        </authorList>
    </citation>
    <scope>NUCLEOTIDE SEQUENCE [LARGE SCALE GENOMIC DNA]</scope>
    <source>
        <strain evidence="1 2">CBS 931.73</strain>
    </source>
</reference>
<protein>
    <submittedName>
        <fullName evidence="1">Uncharacterized protein</fullName>
    </submittedName>
</protein>
<evidence type="ECO:0000313" key="1">
    <source>
        <dbReference type="EMBL" id="ORX94985.1"/>
    </source>
</evidence>
<accession>A0A1Y1YAP3</accession>
<dbReference type="InParanoid" id="A0A1Y1YAP3"/>
<evidence type="ECO:0000313" key="2">
    <source>
        <dbReference type="Proteomes" id="UP000193498"/>
    </source>
</evidence>
<dbReference type="AlphaFoldDB" id="A0A1Y1YAP3"/>
<gene>
    <name evidence="1" type="ORF">K493DRAFT_301734</name>
</gene>
<proteinExistence type="predicted"/>
<dbReference type="EMBL" id="MCFE01000190">
    <property type="protein sequence ID" value="ORX94985.1"/>
    <property type="molecule type" value="Genomic_DNA"/>
</dbReference>
<keyword evidence="2" id="KW-1185">Reference proteome</keyword>
<organism evidence="1 2">
    <name type="scientific">Basidiobolus meristosporus CBS 931.73</name>
    <dbReference type="NCBI Taxonomy" id="1314790"/>
    <lineage>
        <taxon>Eukaryota</taxon>
        <taxon>Fungi</taxon>
        <taxon>Fungi incertae sedis</taxon>
        <taxon>Zoopagomycota</taxon>
        <taxon>Entomophthoromycotina</taxon>
        <taxon>Basidiobolomycetes</taxon>
        <taxon>Basidiobolales</taxon>
        <taxon>Basidiobolaceae</taxon>
        <taxon>Basidiobolus</taxon>
    </lineage>
</organism>
<dbReference type="Proteomes" id="UP000193498">
    <property type="component" value="Unassembled WGS sequence"/>
</dbReference>